<feature type="transmembrane region" description="Helical" evidence="1">
    <location>
        <begin position="293"/>
        <end position="315"/>
    </location>
</feature>
<dbReference type="Proteomes" id="UP000006671">
    <property type="component" value="Unassembled WGS sequence"/>
</dbReference>
<dbReference type="KEGG" id="ngr:NAEGRDRAFT_64638"/>
<keyword evidence="1" id="KW-1133">Transmembrane helix</keyword>
<dbReference type="SUPFAM" id="SSF53850">
    <property type="entry name" value="Periplasmic binding protein-like II"/>
    <property type="match status" value="1"/>
</dbReference>
<reference evidence="3 4" key="1">
    <citation type="journal article" date="2010" name="Cell">
        <title>The genome of Naegleria gruberi illuminates early eukaryotic versatility.</title>
        <authorList>
            <person name="Fritz-Laylin L.K."/>
            <person name="Prochnik S.E."/>
            <person name="Ginger M.L."/>
            <person name="Dacks J.B."/>
            <person name="Carpenter M.L."/>
            <person name="Field M.C."/>
            <person name="Kuo A."/>
            <person name="Paredez A."/>
            <person name="Chapman J."/>
            <person name="Pham J."/>
            <person name="Shu S."/>
            <person name="Neupane R."/>
            <person name="Cipriano M."/>
            <person name="Mancuso J."/>
            <person name="Tu H."/>
            <person name="Salamov A."/>
            <person name="Lindquist E."/>
            <person name="Shapiro H."/>
            <person name="Lucas S."/>
            <person name="Grigoriev I.V."/>
            <person name="Cande W.Z."/>
            <person name="Fulton C."/>
            <person name="Rokhsar D.S."/>
            <person name="Dawson S.C."/>
        </authorList>
    </citation>
    <scope>NUCLEOTIDE SEQUENCE [LARGE SCALE GENOMIC DNA]</scope>
    <source>
        <strain evidence="3 4">NEG-M</strain>
    </source>
</reference>
<evidence type="ECO:0000256" key="2">
    <source>
        <dbReference type="SAM" id="SignalP"/>
    </source>
</evidence>
<dbReference type="EMBL" id="GG738855">
    <property type="protein sequence ID" value="EFC47293.1"/>
    <property type="molecule type" value="Genomic_DNA"/>
</dbReference>
<dbReference type="AlphaFoldDB" id="D2V718"/>
<feature type="chain" id="PRO_5003037341" evidence="2">
    <location>
        <begin position="31"/>
        <end position="316"/>
    </location>
</feature>
<proteinExistence type="predicted"/>
<sequence length="316" mass="34787">MRHSTSQKHTIHFIIVLLVALASLVATLNAQITVSQDFTDAIDYAVKLMLKDSSFTSKYEELMGLANPLCGSGLTAFPTKNPFVGRTNLTMCFEDDAVYPYSEVFHLVGKSIVSLINTNYKTNLAYAYRTYNLAALGFFETMAKAVNNGECDVVTSNVAQNEAREQKAHFQCNYGYSSPAYMRSNLDPSISTPTAPQLNRTDVKIGFLKGTIYQNTVQTQFSGAQLVPFGDYTSLYAAVSTNVTVHAIVGDTIEFKQFLKLNTTGCTNCTVRLFSDPYLFGTITTRNIGRVSLGISLFQGFGTLILSILLSLIYLM</sequence>
<dbReference type="VEuPathDB" id="AmoebaDB:NAEGRDRAFT_64638"/>
<evidence type="ECO:0000256" key="1">
    <source>
        <dbReference type="SAM" id="Phobius"/>
    </source>
</evidence>
<feature type="signal peptide" evidence="2">
    <location>
        <begin position="1"/>
        <end position="30"/>
    </location>
</feature>
<dbReference type="RefSeq" id="XP_002680037.1">
    <property type="nucleotide sequence ID" value="XM_002679991.1"/>
</dbReference>
<organism evidence="4">
    <name type="scientific">Naegleria gruberi</name>
    <name type="common">Amoeba</name>
    <dbReference type="NCBI Taxonomy" id="5762"/>
    <lineage>
        <taxon>Eukaryota</taxon>
        <taxon>Discoba</taxon>
        <taxon>Heterolobosea</taxon>
        <taxon>Tetramitia</taxon>
        <taxon>Eutetramitia</taxon>
        <taxon>Vahlkampfiidae</taxon>
        <taxon>Naegleria</taxon>
    </lineage>
</organism>
<dbReference type="Gene3D" id="3.40.190.10">
    <property type="entry name" value="Periplasmic binding protein-like II"/>
    <property type="match status" value="2"/>
</dbReference>
<accession>D2V718</accession>
<name>D2V718_NAEGR</name>
<evidence type="ECO:0000313" key="4">
    <source>
        <dbReference type="Proteomes" id="UP000006671"/>
    </source>
</evidence>
<keyword evidence="1" id="KW-0472">Membrane</keyword>
<dbReference type="GeneID" id="8860410"/>
<keyword evidence="1" id="KW-0812">Transmembrane</keyword>
<keyword evidence="4" id="KW-1185">Reference proteome</keyword>
<dbReference type="InParanoid" id="D2V718"/>
<protein>
    <submittedName>
        <fullName evidence="3">Predicted protein</fullName>
    </submittedName>
</protein>
<evidence type="ECO:0000313" key="3">
    <source>
        <dbReference type="EMBL" id="EFC47293.1"/>
    </source>
</evidence>
<keyword evidence="2" id="KW-0732">Signal</keyword>
<gene>
    <name evidence="3" type="ORF">NAEGRDRAFT_64638</name>
</gene>